<evidence type="ECO:0000313" key="1">
    <source>
        <dbReference type="EMBL" id="KAG8519543.1"/>
    </source>
</evidence>
<dbReference type="OrthoDB" id="412780at2759"/>
<sequence length="110" mass="12667">MQELGVGMALQKMDAMTKTDCVIGVSGNHLMIKTESTLVLFCFHHFENKFPFNLEEKFEEITAEYWAKKKIATLQMKWDEKESGSSRKLEDGKLVVKCTMNNECHLYLGL</sequence>
<keyword evidence="2" id="KW-1185">Reference proteome</keyword>
<dbReference type="EMBL" id="JAGFMF010011606">
    <property type="protein sequence ID" value="KAG8519543.1"/>
    <property type="molecule type" value="Genomic_DNA"/>
</dbReference>
<dbReference type="InterPro" id="IPR012674">
    <property type="entry name" value="Calycin"/>
</dbReference>
<proteinExistence type="predicted"/>
<evidence type="ECO:0000313" key="2">
    <source>
        <dbReference type="Proteomes" id="UP000700334"/>
    </source>
</evidence>
<comment type="caution">
    <text evidence="1">The sequence shown here is derived from an EMBL/GenBank/DDBJ whole genome shotgun (WGS) entry which is preliminary data.</text>
</comment>
<name>A0A8J6AEH0_GALPY</name>
<protein>
    <submittedName>
        <fullName evidence="1">Fatty acid-binding protein 5</fullName>
    </submittedName>
</protein>
<dbReference type="SUPFAM" id="SSF50814">
    <property type="entry name" value="Lipocalins"/>
    <property type="match status" value="1"/>
</dbReference>
<reference evidence="1" key="1">
    <citation type="journal article" date="2021" name="Evol. Appl.">
        <title>The genome of the Pyrenean desman and the effects of bottlenecks and inbreeding on the genomic landscape of an endangered species.</title>
        <authorList>
            <person name="Escoda L."/>
            <person name="Castresana J."/>
        </authorList>
    </citation>
    <scope>NUCLEOTIDE SEQUENCE</scope>
    <source>
        <strain evidence="1">IBE-C5619</strain>
    </source>
</reference>
<dbReference type="Proteomes" id="UP000700334">
    <property type="component" value="Unassembled WGS sequence"/>
</dbReference>
<dbReference type="AlphaFoldDB" id="A0A8J6AEH0"/>
<accession>A0A8J6AEH0</accession>
<organism evidence="1 2">
    <name type="scientific">Galemys pyrenaicus</name>
    <name type="common">Iberian desman</name>
    <name type="synonym">Pyrenean desman</name>
    <dbReference type="NCBI Taxonomy" id="202257"/>
    <lineage>
        <taxon>Eukaryota</taxon>
        <taxon>Metazoa</taxon>
        <taxon>Chordata</taxon>
        <taxon>Craniata</taxon>
        <taxon>Vertebrata</taxon>
        <taxon>Euteleostomi</taxon>
        <taxon>Mammalia</taxon>
        <taxon>Eutheria</taxon>
        <taxon>Laurasiatheria</taxon>
        <taxon>Eulipotyphla</taxon>
        <taxon>Talpidae</taxon>
        <taxon>Galemys</taxon>
    </lineage>
</organism>
<gene>
    <name evidence="1" type="ORF">J0S82_009979</name>
</gene>
<dbReference type="Gene3D" id="2.40.128.20">
    <property type="match status" value="1"/>
</dbReference>